<organism evidence="2 3">
    <name type="scientific">Portunus trituberculatus</name>
    <name type="common">Swimming crab</name>
    <name type="synonym">Neptunus trituberculatus</name>
    <dbReference type="NCBI Taxonomy" id="210409"/>
    <lineage>
        <taxon>Eukaryota</taxon>
        <taxon>Metazoa</taxon>
        <taxon>Ecdysozoa</taxon>
        <taxon>Arthropoda</taxon>
        <taxon>Crustacea</taxon>
        <taxon>Multicrustacea</taxon>
        <taxon>Malacostraca</taxon>
        <taxon>Eumalacostraca</taxon>
        <taxon>Eucarida</taxon>
        <taxon>Decapoda</taxon>
        <taxon>Pleocyemata</taxon>
        <taxon>Brachyura</taxon>
        <taxon>Eubrachyura</taxon>
        <taxon>Portunoidea</taxon>
        <taxon>Portunidae</taxon>
        <taxon>Portuninae</taxon>
        <taxon>Portunus</taxon>
    </lineage>
</organism>
<sequence length="123" mass="14411">MYSPAVAWVTFCSTTVVMLDWASCAWAKRGFTFYTYASVLIRQQCIFEISSCLCSWLYHHRSSKCALHDSYITVSTATTHRWFRRVCWRLSTSPLTLRPSLWKLLNIQLMLGDFLAVVVMWKR</sequence>
<protein>
    <submittedName>
        <fullName evidence="2">Uncharacterized protein</fullName>
    </submittedName>
</protein>
<evidence type="ECO:0000313" key="2">
    <source>
        <dbReference type="EMBL" id="MPC08681.1"/>
    </source>
</evidence>
<dbReference type="Proteomes" id="UP000324222">
    <property type="component" value="Unassembled WGS sequence"/>
</dbReference>
<name>A0A5B7CIW6_PORTR</name>
<keyword evidence="1" id="KW-0472">Membrane</keyword>
<gene>
    <name evidence="2" type="ORF">E2C01_001273</name>
</gene>
<accession>A0A5B7CIW6</accession>
<dbReference type="EMBL" id="VSRR010000040">
    <property type="protein sequence ID" value="MPC08681.1"/>
    <property type="molecule type" value="Genomic_DNA"/>
</dbReference>
<dbReference type="AlphaFoldDB" id="A0A5B7CIW6"/>
<keyword evidence="3" id="KW-1185">Reference proteome</keyword>
<feature type="transmembrane region" description="Helical" evidence="1">
    <location>
        <begin position="6"/>
        <end position="27"/>
    </location>
</feature>
<reference evidence="2 3" key="1">
    <citation type="submission" date="2019-05" db="EMBL/GenBank/DDBJ databases">
        <title>Another draft genome of Portunus trituberculatus and its Hox gene families provides insights of decapod evolution.</title>
        <authorList>
            <person name="Jeong J.-H."/>
            <person name="Song I."/>
            <person name="Kim S."/>
            <person name="Choi T."/>
            <person name="Kim D."/>
            <person name="Ryu S."/>
            <person name="Kim W."/>
        </authorList>
    </citation>
    <scope>NUCLEOTIDE SEQUENCE [LARGE SCALE GENOMIC DNA]</scope>
    <source>
        <tissue evidence="2">Muscle</tissue>
    </source>
</reference>
<proteinExistence type="predicted"/>
<evidence type="ECO:0000313" key="3">
    <source>
        <dbReference type="Proteomes" id="UP000324222"/>
    </source>
</evidence>
<evidence type="ECO:0000256" key="1">
    <source>
        <dbReference type="SAM" id="Phobius"/>
    </source>
</evidence>
<keyword evidence="1" id="KW-0812">Transmembrane</keyword>
<keyword evidence="1" id="KW-1133">Transmembrane helix</keyword>
<comment type="caution">
    <text evidence="2">The sequence shown here is derived from an EMBL/GenBank/DDBJ whole genome shotgun (WGS) entry which is preliminary data.</text>
</comment>